<dbReference type="InterPro" id="IPR012341">
    <property type="entry name" value="6hp_glycosidase-like_sf"/>
</dbReference>
<organism evidence="15 16">
    <name type="scientific">Cystobacter fuscus (strain ATCC 25194 / DSM 2262 / NBRC 100088 / M29)</name>
    <dbReference type="NCBI Taxonomy" id="1242864"/>
    <lineage>
        <taxon>Bacteria</taxon>
        <taxon>Pseudomonadati</taxon>
        <taxon>Myxococcota</taxon>
        <taxon>Myxococcia</taxon>
        <taxon>Myxococcales</taxon>
        <taxon>Cystobacterineae</taxon>
        <taxon>Archangiaceae</taxon>
        <taxon>Cystobacter</taxon>
    </lineage>
</organism>
<comment type="caution">
    <text evidence="15">The sequence shown here is derived from an EMBL/GenBank/DDBJ whole genome shotgun (WGS) entry which is preliminary data.</text>
</comment>
<comment type="catalytic activity">
    <reaction evidence="1">
        <text>alpha,alpha-trehalose + H2O = alpha-D-glucose + beta-D-glucose</text>
        <dbReference type="Rhea" id="RHEA:32675"/>
        <dbReference type="ChEBI" id="CHEBI:15377"/>
        <dbReference type="ChEBI" id="CHEBI:15903"/>
        <dbReference type="ChEBI" id="CHEBI:16551"/>
        <dbReference type="ChEBI" id="CHEBI:17925"/>
        <dbReference type="EC" id="3.2.1.28"/>
    </reaction>
</comment>
<feature type="domain" description="GH15-like" evidence="13">
    <location>
        <begin position="219"/>
        <end position="581"/>
    </location>
</feature>
<accession>S9NYS5</accession>
<dbReference type="Pfam" id="PF19291">
    <property type="entry name" value="TREH_N"/>
    <property type="match status" value="1"/>
</dbReference>
<dbReference type="InterPro" id="IPR011613">
    <property type="entry name" value="GH15-like"/>
</dbReference>
<keyword evidence="7" id="KW-0326">Glycosidase</keyword>
<dbReference type="PANTHER" id="PTHR31616">
    <property type="entry name" value="TREHALASE"/>
    <property type="match status" value="1"/>
</dbReference>
<dbReference type="GO" id="GO:0004555">
    <property type="term" value="F:alpha,alpha-trehalase activity"/>
    <property type="evidence" value="ECO:0007669"/>
    <property type="project" value="UniProtKB-EC"/>
</dbReference>
<dbReference type="InterPro" id="IPR045582">
    <property type="entry name" value="Trehalase-like_N"/>
</dbReference>
<reference evidence="15" key="1">
    <citation type="submission" date="2013-05" db="EMBL/GenBank/DDBJ databases">
        <title>Genome assembly of Cystobacter fuscus DSM 2262.</title>
        <authorList>
            <person name="Sharma G."/>
            <person name="Khatri I."/>
            <person name="Kaur C."/>
            <person name="Mayilraj S."/>
            <person name="Subramanian S."/>
        </authorList>
    </citation>
    <scope>NUCLEOTIDE SEQUENCE [LARGE SCALE GENOMIC DNA]</scope>
    <source>
        <strain evidence="15">DSM 2262</strain>
    </source>
</reference>
<dbReference type="RefSeq" id="WP_002627761.1">
    <property type="nucleotide sequence ID" value="NZ_ANAH02000074.1"/>
</dbReference>
<feature type="region of interest" description="Disordered" evidence="12">
    <location>
        <begin position="589"/>
        <end position="611"/>
    </location>
</feature>
<dbReference type="EMBL" id="ANAH02000074">
    <property type="protein sequence ID" value="EPX55147.1"/>
    <property type="molecule type" value="Genomic_DNA"/>
</dbReference>
<evidence type="ECO:0000256" key="4">
    <source>
        <dbReference type="ARBA" id="ARBA00019905"/>
    </source>
</evidence>
<comment type="cofactor">
    <cofactor evidence="10">
        <name>phosphate</name>
        <dbReference type="ChEBI" id="CHEBI:43474"/>
    </cofactor>
</comment>
<proteinExistence type="inferred from homology"/>
<dbReference type="FunFam" id="1.50.10.10:FF:000005">
    <property type="entry name" value="Glycosyl hydrolase, glucoamylase"/>
    <property type="match status" value="1"/>
</dbReference>
<dbReference type="Pfam" id="PF00723">
    <property type="entry name" value="Glyco_hydro_15"/>
    <property type="match status" value="1"/>
</dbReference>
<dbReference type="Gene3D" id="1.50.10.10">
    <property type="match status" value="1"/>
</dbReference>
<evidence type="ECO:0000256" key="9">
    <source>
        <dbReference type="ARBA" id="ARBA00031637"/>
    </source>
</evidence>
<evidence type="ECO:0000259" key="13">
    <source>
        <dbReference type="Pfam" id="PF00723"/>
    </source>
</evidence>
<dbReference type="Proteomes" id="UP000011682">
    <property type="component" value="Unassembled WGS sequence"/>
</dbReference>
<dbReference type="EC" id="3.2.1.28" evidence="3"/>
<keyword evidence="5" id="KW-0378">Hydrolase</keyword>
<sequence>MSWPIEDYALIGDTQTAALVARDGSIDWLCLPRFDSGACFAALLGHPEHGRWKIAPAGRRVPRVRRRYREDSLVLETEFTTPEGVVRVVDCMPPRDCTPDVVRVVEGVRGRVPMHMQLVIRFDYGSVVPWATREAGEWRAVAGPDALSLYTPVAVHGHHLTTVADFTVSEGQRIPFVLRWHPSHEPAPPPLDGLEALADTEDWWREWFSHCTYQGAWSEAVRTSLMTLKALTYAPTGGIVAAATTSLPERLGGQRNWDYRFCWLRDATFTLYALSLGGFRKEAEAWRSWLMRSVAGDASKLQIMYGVAGERRLPELSLDWLPGYGHSRPVRIGNAAVDQLQLDVYGEVMDALHQAHRMELRDDPRSWDVALVLMDFLESGWKQPDSGLWEVRGQPQHFTYSKVMAWVAFDRAVKTVERYGMNGPAAHWREVRDAIHREVCQRAYDSKRGTFTQAYGSDNLDASLLLLPLVGFVSPKDPRMVGTVRAIENELMYQGLVRRYHTHATDDGLPPGEGLFLACSFWLADNYVLQGRMKEAEALFERLLGLRNDVGLLAEEYEPSLRRQLGNFPQAFSHVGLINTAFNLERHHRKSPAIHRRENHIGEPEAPPPAP</sequence>
<evidence type="ECO:0000313" key="16">
    <source>
        <dbReference type="Proteomes" id="UP000011682"/>
    </source>
</evidence>
<gene>
    <name evidence="15" type="ORF">D187_009653</name>
</gene>
<name>S9NYS5_CYSF2</name>
<evidence type="ECO:0000256" key="12">
    <source>
        <dbReference type="SAM" id="MobiDB-lite"/>
    </source>
</evidence>
<evidence type="ECO:0000256" key="2">
    <source>
        <dbReference type="ARBA" id="ARBA00006188"/>
    </source>
</evidence>
<dbReference type="SUPFAM" id="SSF48208">
    <property type="entry name" value="Six-hairpin glycosidases"/>
    <property type="match status" value="1"/>
</dbReference>
<evidence type="ECO:0000256" key="11">
    <source>
        <dbReference type="ARBA" id="ARBA00060615"/>
    </source>
</evidence>
<evidence type="ECO:0000256" key="1">
    <source>
        <dbReference type="ARBA" id="ARBA00001576"/>
    </source>
</evidence>
<keyword evidence="6" id="KW-0119">Carbohydrate metabolism</keyword>
<evidence type="ECO:0000256" key="7">
    <source>
        <dbReference type="ARBA" id="ARBA00023295"/>
    </source>
</evidence>
<evidence type="ECO:0000259" key="14">
    <source>
        <dbReference type="Pfam" id="PF19291"/>
    </source>
</evidence>
<dbReference type="PANTHER" id="PTHR31616:SF0">
    <property type="entry name" value="GLUCAN 1,4-ALPHA-GLUCOSIDASE"/>
    <property type="match status" value="1"/>
</dbReference>
<comment type="pathway">
    <text evidence="11">Glycan degradation; trehalose degradation; D-glucose from alpha,alpha-trehalose: step 1/1.</text>
</comment>
<evidence type="ECO:0000313" key="15">
    <source>
        <dbReference type="EMBL" id="EPX55147.1"/>
    </source>
</evidence>
<dbReference type="eggNOG" id="COG3387">
    <property type="taxonomic scope" value="Bacteria"/>
</dbReference>
<dbReference type="InterPro" id="IPR008928">
    <property type="entry name" value="6-hairpin_glycosidase_sf"/>
</dbReference>
<dbReference type="OrthoDB" id="3902805at2"/>
<dbReference type="AlphaFoldDB" id="S9NYS5"/>
<protein>
    <recommendedName>
        <fullName evidence="4">Trehalase</fullName>
        <ecNumber evidence="3">3.2.1.28</ecNumber>
    </recommendedName>
    <alternativeName>
        <fullName evidence="8">Alpha,alpha-trehalase</fullName>
    </alternativeName>
    <alternativeName>
        <fullName evidence="9">Alpha,alpha-trehalose glucohydrolase</fullName>
    </alternativeName>
</protein>
<keyword evidence="16" id="KW-1185">Reference proteome</keyword>
<comment type="similarity">
    <text evidence="2">Belongs to the glycosyl hydrolase 15 family.</text>
</comment>
<feature type="domain" description="Trehalase-like N-terminal" evidence="14">
    <location>
        <begin position="3"/>
        <end position="153"/>
    </location>
</feature>
<evidence type="ECO:0000256" key="6">
    <source>
        <dbReference type="ARBA" id="ARBA00023277"/>
    </source>
</evidence>
<evidence type="ECO:0000256" key="10">
    <source>
        <dbReference type="ARBA" id="ARBA00053030"/>
    </source>
</evidence>
<dbReference type="GO" id="GO:0005993">
    <property type="term" value="P:trehalose catabolic process"/>
    <property type="evidence" value="ECO:0007669"/>
    <property type="project" value="UniProtKB-ARBA"/>
</dbReference>
<evidence type="ECO:0000256" key="8">
    <source>
        <dbReference type="ARBA" id="ARBA00030473"/>
    </source>
</evidence>
<evidence type="ECO:0000256" key="3">
    <source>
        <dbReference type="ARBA" id="ARBA00012757"/>
    </source>
</evidence>
<evidence type="ECO:0000256" key="5">
    <source>
        <dbReference type="ARBA" id="ARBA00022801"/>
    </source>
</evidence>